<dbReference type="InterPro" id="IPR050300">
    <property type="entry name" value="GDXG_lipolytic_enzyme"/>
</dbReference>
<protein>
    <submittedName>
        <fullName evidence="3">Alpha/beta hydrolase fold domain-containing protein</fullName>
    </submittedName>
</protein>
<comment type="caution">
    <text evidence="3">The sequence shown here is derived from an EMBL/GenBank/DDBJ whole genome shotgun (WGS) entry which is preliminary data.</text>
</comment>
<reference evidence="3" key="1">
    <citation type="submission" date="2019-11" db="EMBL/GenBank/DDBJ databases">
        <title>Description of Pedobacter sp. LMG 31464T.</title>
        <authorList>
            <person name="Carlier A."/>
            <person name="Qi S."/>
            <person name="Vandamme P."/>
        </authorList>
    </citation>
    <scope>NUCLEOTIDE SEQUENCE</scope>
    <source>
        <strain evidence="3">LMG 31464</strain>
    </source>
</reference>
<dbReference type="AlphaFoldDB" id="A0A923IV85"/>
<accession>A0A923IV85</accession>
<evidence type="ECO:0000256" key="1">
    <source>
        <dbReference type="ARBA" id="ARBA00022801"/>
    </source>
</evidence>
<keyword evidence="4" id="KW-1185">Reference proteome</keyword>
<dbReference type="Gene3D" id="3.40.50.1820">
    <property type="entry name" value="alpha/beta hydrolase"/>
    <property type="match status" value="1"/>
</dbReference>
<evidence type="ECO:0000313" key="3">
    <source>
        <dbReference type="EMBL" id="MBB2145588.1"/>
    </source>
</evidence>
<organism evidence="3 4">
    <name type="scientific">Pedobacter planticolens</name>
    <dbReference type="NCBI Taxonomy" id="2679964"/>
    <lineage>
        <taxon>Bacteria</taxon>
        <taxon>Pseudomonadati</taxon>
        <taxon>Bacteroidota</taxon>
        <taxon>Sphingobacteriia</taxon>
        <taxon>Sphingobacteriales</taxon>
        <taxon>Sphingobacteriaceae</taxon>
        <taxon>Pedobacter</taxon>
    </lineage>
</organism>
<dbReference type="InterPro" id="IPR049492">
    <property type="entry name" value="BD-FAE-like_dom"/>
</dbReference>
<dbReference type="InterPro" id="IPR029058">
    <property type="entry name" value="AB_hydrolase_fold"/>
</dbReference>
<dbReference type="PANTHER" id="PTHR48081">
    <property type="entry name" value="AB HYDROLASE SUPERFAMILY PROTEIN C4A8.06C"/>
    <property type="match status" value="1"/>
</dbReference>
<dbReference type="RefSeq" id="WP_182922289.1">
    <property type="nucleotide sequence ID" value="NZ_WNXD01000002.1"/>
</dbReference>
<dbReference type="Pfam" id="PF20434">
    <property type="entry name" value="BD-FAE"/>
    <property type="match status" value="1"/>
</dbReference>
<dbReference type="GO" id="GO:0016787">
    <property type="term" value="F:hydrolase activity"/>
    <property type="evidence" value="ECO:0007669"/>
    <property type="project" value="UniProtKB-KW"/>
</dbReference>
<feature type="domain" description="BD-FAE-like" evidence="2">
    <location>
        <begin position="51"/>
        <end position="173"/>
    </location>
</feature>
<dbReference type="EMBL" id="WNXD01000002">
    <property type="protein sequence ID" value="MBB2145588.1"/>
    <property type="molecule type" value="Genomic_DNA"/>
</dbReference>
<dbReference type="Proteomes" id="UP000601055">
    <property type="component" value="Unassembled WGS sequence"/>
</dbReference>
<proteinExistence type="predicted"/>
<gene>
    <name evidence="3" type="ORF">GM921_08840</name>
</gene>
<name>A0A923IV85_9SPHI</name>
<evidence type="ECO:0000313" key="4">
    <source>
        <dbReference type="Proteomes" id="UP000601055"/>
    </source>
</evidence>
<keyword evidence="1 3" id="KW-0378">Hydrolase</keyword>
<dbReference type="SUPFAM" id="SSF53474">
    <property type="entry name" value="alpha/beta-Hydrolases"/>
    <property type="match status" value="1"/>
</dbReference>
<evidence type="ECO:0000259" key="2">
    <source>
        <dbReference type="Pfam" id="PF20434"/>
    </source>
</evidence>
<sequence length="310" mass="34340">MKSISKVIAIGFLVLMLFATCKKVEEPSYQTKAEAQLFSNLAYGSDTKQTMDVYLPPNRTSNTSVIILVHGGSFIGGSKSDFNQQALYLASCGYAVLNVNYRLVNGIGLTDRLEPLHIASEIKIKDQVNDVATIVDFAIAHAKEWVVSNKRIALAGHSAGGTLALLYSYDARNTGKVQAISNMAGALDLVFTNVSNWQLYPSYVFEGGYRYTGFDISVANEKYYKDISPLFSANANKKISTLNIFPQNNTVMGLPNQDLSTYDRFTARLDELKVPNEFLYVEGADHNFSQTGKWQLVLDSTVAYFNRNIK</sequence>